<reference evidence="3" key="1">
    <citation type="submission" date="2020-08" db="EMBL/GenBank/DDBJ databases">
        <title>Genome public.</title>
        <authorList>
            <person name="Liu C."/>
            <person name="Sun Q."/>
        </authorList>
    </citation>
    <scope>NUCLEOTIDE SEQUENCE</scope>
    <source>
        <strain evidence="3">NSJ-53</strain>
    </source>
</reference>
<dbReference type="GO" id="GO:0016831">
    <property type="term" value="F:carboxy-lyase activity"/>
    <property type="evidence" value="ECO:0007669"/>
    <property type="project" value="InterPro"/>
</dbReference>
<dbReference type="InterPro" id="IPR032465">
    <property type="entry name" value="ACMSD"/>
</dbReference>
<name>A0A926D5P3_9FIRM</name>
<comment type="caution">
    <text evidence="3">The sequence shown here is derived from an EMBL/GenBank/DDBJ whole genome shotgun (WGS) entry which is preliminary data.</text>
</comment>
<evidence type="ECO:0000313" key="4">
    <source>
        <dbReference type="Proteomes" id="UP000623172"/>
    </source>
</evidence>
<evidence type="ECO:0000259" key="2">
    <source>
        <dbReference type="Pfam" id="PF04909"/>
    </source>
</evidence>
<dbReference type="Gene3D" id="3.20.20.140">
    <property type="entry name" value="Metal-dependent hydrolases"/>
    <property type="match status" value="1"/>
</dbReference>
<protein>
    <submittedName>
        <fullName evidence="3">Amidohydrolase family protein</fullName>
    </submittedName>
</protein>
<evidence type="ECO:0000256" key="1">
    <source>
        <dbReference type="ARBA" id="ARBA00023239"/>
    </source>
</evidence>
<gene>
    <name evidence="3" type="ORF">H8696_05720</name>
</gene>
<dbReference type="GO" id="GO:0019748">
    <property type="term" value="P:secondary metabolic process"/>
    <property type="evidence" value="ECO:0007669"/>
    <property type="project" value="TreeGrafter"/>
</dbReference>
<dbReference type="InterPro" id="IPR006680">
    <property type="entry name" value="Amidohydro-rel"/>
</dbReference>
<dbReference type="Proteomes" id="UP000623172">
    <property type="component" value="Unassembled WGS sequence"/>
</dbReference>
<dbReference type="EMBL" id="JACRSR010000001">
    <property type="protein sequence ID" value="MBC8531344.1"/>
    <property type="molecule type" value="Genomic_DNA"/>
</dbReference>
<dbReference type="RefSeq" id="WP_249315867.1">
    <property type="nucleotide sequence ID" value="NZ_JACRSR010000001.1"/>
</dbReference>
<dbReference type="AlphaFoldDB" id="A0A926D5P3"/>
<feature type="domain" description="Amidohydrolase-related" evidence="2">
    <location>
        <begin position="8"/>
        <end position="258"/>
    </location>
</feature>
<proteinExistence type="predicted"/>
<dbReference type="PANTHER" id="PTHR21240:SF28">
    <property type="entry name" value="ISO-OROTATE DECARBOXYLASE (EUROFUNG)"/>
    <property type="match status" value="1"/>
</dbReference>
<sequence>MTKQRKIYDAHTHIYPGKIAEKATASVGDFYDIGMRQIGYPHALVESGRRIGVSKYLVCSVATTPKQVRSINNFIHEKCEKYPEFMGFAALHQALENYEEEIDHILELGLKGVKFHPDFQKFYIDDEAMMPMYRRIAEAGLPILFHTGDDRYDYSAPHRLRNLVDRVPDLVCIAAHFGGYRRWEEAFQCLESERIFLDTSSSLFMLDKAAAVDMIHHFGADHFMFGTDFPMWDHVEELNRFMALPLTEVERDQIFYRTFETLFDMTE</sequence>
<keyword evidence="1" id="KW-0456">Lyase</keyword>
<dbReference type="SUPFAM" id="SSF51556">
    <property type="entry name" value="Metallo-dependent hydrolases"/>
    <property type="match status" value="1"/>
</dbReference>
<keyword evidence="4" id="KW-1185">Reference proteome</keyword>
<dbReference type="PANTHER" id="PTHR21240">
    <property type="entry name" value="2-AMINO-3-CARBOXYLMUCONATE-6-SEMIALDEHYDE DECARBOXYLASE"/>
    <property type="match status" value="1"/>
</dbReference>
<accession>A0A926D5P3</accession>
<dbReference type="GO" id="GO:0016787">
    <property type="term" value="F:hydrolase activity"/>
    <property type="evidence" value="ECO:0007669"/>
    <property type="project" value="InterPro"/>
</dbReference>
<dbReference type="CDD" id="cd01292">
    <property type="entry name" value="metallo-dependent_hydrolases"/>
    <property type="match status" value="1"/>
</dbReference>
<organism evidence="3 4">
    <name type="scientific">Gehongia tenuis</name>
    <dbReference type="NCBI Taxonomy" id="2763655"/>
    <lineage>
        <taxon>Bacteria</taxon>
        <taxon>Bacillati</taxon>
        <taxon>Bacillota</taxon>
        <taxon>Clostridia</taxon>
        <taxon>Christensenellales</taxon>
        <taxon>Christensenellaceae</taxon>
        <taxon>Gehongia</taxon>
    </lineage>
</organism>
<evidence type="ECO:0000313" key="3">
    <source>
        <dbReference type="EMBL" id="MBC8531344.1"/>
    </source>
</evidence>
<dbReference type="GO" id="GO:0005737">
    <property type="term" value="C:cytoplasm"/>
    <property type="evidence" value="ECO:0007669"/>
    <property type="project" value="TreeGrafter"/>
</dbReference>
<dbReference type="Pfam" id="PF04909">
    <property type="entry name" value="Amidohydro_2"/>
    <property type="match status" value="1"/>
</dbReference>
<dbReference type="InterPro" id="IPR032466">
    <property type="entry name" value="Metal_Hydrolase"/>
</dbReference>